<reference evidence="15 16" key="1">
    <citation type="submission" date="2020-03" db="EMBL/GenBank/DDBJ databases">
        <title>Sequencing the genomes of 1000 actinobacteria strains.</title>
        <authorList>
            <person name="Klenk H.-P."/>
        </authorList>
    </citation>
    <scope>NUCLEOTIDE SEQUENCE [LARGE SCALE GENOMIC DNA]</scope>
    <source>
        <strain evidence="15 16">DSM 44556</strain>
    </source>
</reference>
<comment type="subcellular location">
    <subcellularLocation>
        <location evidence="1">Membrane</location>
        <topology evidence="1">Multi-pass membrane protein</topology>
    </subcellularLocation>
</comment>
<keyword evidence="5 13" id="KW-0808">Transferase</keyword>
<gene>
    <name evidence="15" type="ORF">FHU31_002554</name>
</gene>
<feature type="transmembrane region" description="Helical" evidence="14">
    <location>
        <begin position="20"/>
        <end position="39"/>
    </location>
</feature>
<feature type="transmembrane region" description="Helical" evidence="14">
    <location>
        <begin position="167"/>
        <end position="185"/>
    </location>
</feature>
<evidence type="ECO:0000256" key="2">
    <source>
        <dbReference type="ARBA" id="ARBA00005074"/>
    </source>
</evidence>
<keyword evidence="7 14" id="KW-1133">Transmembrane helix</keyword>
<evidence type="ECO:0000256" key="5">
    <source>
        <dbReference type="ARBA" id="ARBA00022679"/>
    </source>
</evidence>
<evidence type="ECO:0000256" key="10">
    <source>
        <dbReference type="ARBA" id="ARBA00023209"/>
    </source>
</evidence>
<evidence type="ECO:0000256" key="11">
    <source>
        <dbReference type="ARBA" id="ARBA00023264"/>
    </source>
</evidence>
<dbReference type="PANTHER" id="PTHR14269">
    <property type="entry name" value="CDP-DIACYLGLYCEROL--GLYCEROL-3-PHOSPHATE 3-PHOSPHATIDYLTRANSFERASE-RELATED"/>
    <property type="match status" value="1"/>
</dbReference>
<proteinExistence type="inferred from homology"/>
<evidence type="ECO:0000256" key="1">
    <source>
        <dbReference type="ARBA" id="ARBA00004141"/>
    </source>
</evidence>
<dbReference type="GO" id="GO:0008444">
    <property type="term" value="F:CDP-diacylglycerol-glycerol-3-phosphate 3-phosphatidyltransferase activity"/>
    <property type="evidence" value="ECO:0007669"/>
    <property type="project" value="UniProtKB-UniRule"/>
</dbReference>
<comment type="caution">
    <text evidence="15">The sequence shown here is derived from an EMBL/GenBank/DDBJ whole genome shotgun (WGS) entry which is preliminary data.</text>
</comment>
<dbReference type="AlphaFoldDB" id="A0A7X5TZF1"/>
<organism evidence="15 16">
    <name type="scientific">Mycolicibacterium fluoranthenivorans</name>
    <dbReference type="NCBI Taxonomy" id="258505"/>
    <lineage>
        <taxon>Bacteria</taxon>
        <taxon>Bacillati</taxon>
        <taxon>Actinomycetota</taxon>
        <taxon>Actinomycetes</taxon>
        <taxon>Mycobacteriales</taxon>
        <taxon>Mycobacteriaceae</taxon>
        <taxon>Mycolicibacterium</taxon>
    </lineage>
</organism>
<dbReference type="GO" id="GO:0046474">
    <property type="term" value="P:glycerophospholipid biosynthetic process"/>
    <property type="evidence" value="ECO:0007669"/>
    <property type="project" value="TreeGrafter"/>
</dbReference>
<dbReference type="GO" id="GO:0016020">
    <property type="term" value="C:membrane"/>
    <property type="evidence" value="ECO:0007669"/>
    <property type="project" value="UniProtKB-SubCell"/>
</dbReference>
<dbReference type="NCBIfam" id="TIGR00560">
    <property type="entry name" value="pgsA"/>
    <property type="match status" value="1"/>
</dbReference>
<dbReference type="InterPro" id="IPR050324">
    <property type="entry name" value="CDP-alcohol_PTase-I"/>
</dbReference>
<evidence type="ECO:0000256" key="9">
    <source>
        <dbReference type="ARBA" id="ARBA00023136"/>
    </source>
</evidence>
<dbReference type="PROSITE" id="PS00379">
    <property type="entry name" value="CDP_ALCOHOL_P_TRANSF"/>
    <property type="match status" value="1"/>
</dbReference>
<protein>
    <recommendedName>
        <fullName evidence="12">CDP-diacylglycerol--glycerol-3-phosphate 3-phosphatidyltransferase</fullName>
        <ecNumber evidence="12">2.7.8.5</ecNumber>
    </recommendedName>
</protein>
<evidence type="ECO:0000256" key="13">
    <source>
        <dbReference type="RuleBase" id="RU003750"/>
    </source>
</evidence>
<keyword evidence="10" id="KW-0594">Phospholipid biosynthesis</keyword>
<dbReference type="UniPathway" id="UPA00085"/>
<evidence type="ECO:0000256" key="6">
    <source>
        <dbReference type="ARBA" id="ARBA00022692"/>
    </source>
</evidence>
<keyword evidence="4" id="KW-0444">Lipid biosynthesis</keyword>
<feature type="transmembrane region" description="Helical" evidence="14">
    <location>
        <begin position="144"/>
        <end position="161"/>
    </location>
</feature>
<comment type="pathway">
    <text evidence="2">Lipid metabolism; phospholipid metabolism.</text>
</comment>
<dbReference type="PIRSF" id="PIRSF000847">
    <property type="entry name" value="Phos_ph_gly_syn"/>
    <property type="match status" value="1"/>
</dbReference>
<evidence type="ECO:0000313" key="15">
    <source>
        <dbReference type="EMBL" id="NIH95598.1"/>
    </source>
</evidence>
<dbReference type="InterPro" id="IPR048254">
    <property type="entry name" value="CDP_ALCOHOL_P_TRANSF_CS"/>
</dbReference>
<dbReference type="EMBL" id="JAANOW010000001">
    <property type="protein sequence ID" value="NIH95598.1"/>
    <property type="molecule type" value="Genomic_DNA"/>
</dbReference>
<dbReference type="Gene3D" id="1.20.120.1760">
    <property type="match status" value="1"/>
</dbReference>
<dbReference type="Pfam" id="PF01066">
    <property type="entry name" value="CDP-OH_P_transf"/>
    <property type="match status" value="1"/>
</dbReference>
<keyword evidence="9 14" id="KW-0472">Membrane</keyword>
<comment type="similarity">
    <text evidence="3 13">Belongs to the CDP-alcohol phosphatidyltransferase class-I family.</text>
</comment>
<name>A0A7X5TZF1_9MYCO</name>
<dbReference type="InterPro" id="IPR043130">
    <property type="entry name" value="CDP-OH_PTrfase_TM_dom"/>
</dbReference>
<dbReference type="Proteomes" id="UP000547444">
    <property type="component" value="Unassembled WGS sequence"/>
</dbReference>
<evidence type="ECO:0000256" key="12">
    <source>
        <dbReference type="NCBIfam" id="TIGR00560"/>
    </source>
</evidence>
<keyword evidence="16" id="KW-1185">Reference proteome</keyword>
<keyword evidence="11" id="KW-1208">Phospholipid metabolism</keyword>
<keyword evidence="6 14" id="KW-0812">Transmembrane</keyword>
<evidence type="ECO:0000256" key="7">
    <source>
        <dbReference type="ARBA" id="ARBA00022989"/>
    </source>
</evidence>
<sequence length="195" mass="20866">MPGQPDIDPAVPRASVANIANLLTGVRLVLVPVFVYTLFIGDGHETFWRTTAFVIFAVAVITDHFDGALARSYGMVTEFGKLADPIADKLLIGAALVGLSMLGDLPWWITVVILVREIGVTVLRLAVLRHGVIPASRGGKLKTLVQAVAIGLLILPLSGLWLTTATVIMWVAVVLTVLTGIDYVISAIKDSRTRS</sequence>
<keyword evidence="8" id="KW-0443">Lipid metabolism</keyword>
<evidence type="ECO:0000256" key="3">
    <source>
        <dbReference type="ARBA" id="ARBA00010441"/>
    </source>
</evidence>
<evidence type="ECO:0000256" key="14">
    <source>
        <dbReference type="SAM" id="Phobius"/>
    </source>
</evidence>
<feature type="transmembrane region" description="Helical" evidence="14">
    <location>
        <begin position="105"/>
        <end position="123"/>
    </location>
</feature>
<accession>A0A7X5TZF1</accession>
<evidence type="ECO:0000256" key="4">
    <source>
        <dbReference type="ARBA" id="ARBA00022516"/>
    </source>
</evidence>
<dbReference type="PANTHER" id="PTHR14269:SF52">
    <property type="entry name" value="PHOSPHATIDYLGLYCEROPHOSPHATE SYNTHASE-RELATED"/>
    <property type="match status" value="1"/>
</dbReference>
<dbReference type="InterPro" id="IPR000462">
    <property type="entry name" value="CDP-OH_P_trans"/>
</dbReference>
<evidence type="ECO:0000313" key="16">
    <source>
        <dbReference type="Proteomes" id="UP000547444"/>
    </source>
</evidence>
<dbReference type="InterPro" id="IPR004570">
    <property type="entry name" value="Phosphatidylglycerol_P_synth"/>
</dbReference>
<evidence type="ECO:0000256" key="8">
    <source>
        <dbReference type="ARBA" id="ARBA00023098"/>
    </source>
</evidence>
<dbReference type="EC" id="2.7.8.5" evidence="12"/>